<reference evidence="1" key="1">
    <citation type="submission" date="2017-07" db="EMBL/GenBank/DDBJ databases">
        <title>Taro Niue Genome Assembly and Annotation.</title>
        <authorList>
            <person name="Atibalentja N."/>
            <person name="Keating K."/>
            <person name="Fields C.J."/>
        </authorList>
    </citation>
    <scope>NUCLEOTIDE SEQUENCE</scope>
    <source>
        <strain evidence="1">Niue_2</strain>
        <tissue evidence="1">Leaf</tissue>
    </source>
</reference>
<name>A0A843UTQ2_COLES</name>
<sequence length="110" mass="11766">MAAFELRVLSGYLVYASDCGFRDLFLGAIRGGIGECVSQTSWRVCGPGCFCLWALDLVEGLAVAGVRCRMVEVVVGSAVHCQQCEMCVPRVASASCLTPLVMRESCVARP</sequence>
<proteinExistence type="predicted"/>
<evidence type="ECO:0000313" key="2">
    <source>
        <dbReference type="Proteomes" id="UP000652761"/>
    </source>
</evidence>
<comment type="caution">
    <text evidence="1">The sequence shown here is derived from an EMBL/GenBank/DDBJ whole genome shotgun (WGS) entry which is preliminary data.</text>
</comment>
<evidence type="ECO:0000313" key="1">
    <source>
        <dbReference type="EMBL" id="MQL86868.1"/>
    </source>
</evidence>
<dbReference type="EMBL" id="NMUH01000933">
    <property type="protein sequence ID" value="MQL86868.1"/>
    <property type="molecule type" value="Genomic_DNA"/>
</dbReference>
<keyword evidence="2" id="KW-1185">Reference proteome</keyword>
<gene>
    <name evidence="1" type="ORF">Taro_019405</name>
</gene>
<protein>
    <submittedName>
        <fullName evidence="1">Uncharacterized protein</fullName>
    </submittedName>
</protein>
<organism evidence="1 2">
    <name type="scientific">Colocasia esculenta</name>
    <name type="common">Wild taro</name>
    <name type="synonym">Arum esculentum</name>
    <dbReference type="NCBI Taxonomy" id="4460"/>
    <lineage>
        <taxon>Eukaryota</taxon>
        <taxon>Viridiplantae</taxon>
        <taxon>Streptophyta</taxon>
        <taxon>Embryophyta</taxon>
        <taxon>Tracheophyta</taxon>
        <taxon>Spermatophyta</taxon>
        <taxon>Magnoliopsida</taxon>
        <taxon>Liliopsida</taxon>
        <taxon>Araceae</taxon>
        <taxon>Aroideae</taxon>
        <taxon>Colocasieae</taxon>
        <taxon>Colocasia</taxon>
    </lineage>
</organism>
<accession>A0A843UTQ2</accession>
<dbReference type="Proteomes" id="UP000652761">
    <property type="component" value="Unassembled WGS sequence"/>
</dbReference>
<dbReference type="AlphaFoldDB" id="A0A843UTQ2"/>